<protein>
    <submittedName>
        <fullName evidence="1">Uncharacterized protein</fullName>
    </submittedName>
</protein>
<dbReference type="EMBL" id="MT144037">
    <property type="protein sequence ID" value="QJA47256.1"/>
    <property type="molecule type" value="Genomic_DNA"/>
</dbReference>
<reference evidence="1" key="1">
    <citation type="submission" date="2020-03" db="EMBL/GenBank/DDBJ databases">
        <title>The deep terrestrial virosphere.</title>
        <authorList>
            <person name="Holmfeldt K."/>
            <person name="Nilsson E."/>
            <person name="Simone D."/>
            <person name="Lopez-Fernandez M."/>
            <person name="Wu X."/>
            <person name="de Brujin I."/>
            <person name="Lundin D."/>
            <person name="Andersson A."/>
            <person name="Bertilsson S."/>
            <person name="Dopson M."/>
        </authorList>
    </citation>
    <scope>NUCLEOTIDE SEQUENCE</scope>
    <source>
        <strain evidence="1">TM448A00633</strain>
    </source>
</reference>
<organism evidence="1">
    <name type="scientific">viral metagenome</name>
    <dbReference type="NCBI Taxonomy" id="1070528"/>
    <lineage>
        <taxon>unclassified sequences</taxon>
        <taxon>metagenomes</taxon>
        <taxon>organismal metagenomes</taxon>
    </lineage>
</organism>
<dbReference type="AlphaFoldDB" id="A0A6H1ZH54"/>
<sequence length="143" mass="15704">MTLQHTGAAMREPFPYVIDPGHRAPLPAGLPAALWELYENGFQTFDADPGAHILGRDLAVKDFDPNRWIRELEAAGGGVWFSMALSMSPEGDLLTAIPVWLQLREPADAEPRRAAIFRRMVLREAVRILRGDDTIGTGLAVAS</sequence>
<gene>
    <name evidence="1" type="ORF">TM448A00633_0011</name>
</gene>
<proteinExistence type="predicted"/>
<name>A0A6H1ZH54_9ZZZZ</name>
<evidence type="ECO:0000313" key="1">
    <source>
        <dbReference type="EMBL" id="QJA47256.1"/>
    </source>
</evidence>
<accession>A0A6H1ZH54</accession>